<evidence type="ECO:0000256" key="5">
    <source>
        <dbReference type="SAM" id="Phobius"/>
    </source>
</evidence>
<dbReference type="OrthoDB" id="43680at2"/>
<organism evidence="8 10">
    <name type="scientific">Geotoga petraea</name>
    <dbReference type="NCBI Taxonomy" id="28234"/>
    <lineage>
        <taxon>Bacteria</taxon>
        <taxon>Thermotogati</taxon>
        <taxon>Thermotogota</taxon>
        <taxon>Thermotogae</taxon>
        <taxon>Petrotogales</taxon>
        <taxon>Petrotogaceae</taxon>
        <taxon>Geotoga</taxon>
    </lineage>
</organism>
<evidence type="ECO:0000256" key="3">
    <source>
        <dbReference type="PROSITE-ProRule" id="PRU00284"/>
    </source>
</evidence>
<feature type="coiled-coil region" evidence="4">
    <location>
        <begin position="510"/>
        <end position="537"/>
    </location>
</feature>
<evidence type="ECO:0000259" key="7">
    <source>
        <dbReference type="PROSITE" id="PS50885"/>
    </source>
</evidence>
<keyword evidence="5" id="KW-0812">Transmembrane</keyword>
<dbReference type="Gene3D" id="1.10.287.950">
    <property type="entry name" value="Methyl-accepting chemotaxis protein"/>
    <property type="match status" value="1"/>
</dbReference>
<evidence type="ECO:0000256" key="2">
    <source>
        <dbReference type="ARBA" id="ARBA00029447"/>
    </source>
</evidence>
<evidence type="ECO:0000256" key="1">
    <source>
        <dbReference type="ARBA" id="ARBA00023224"/>
    </source>
</evidence>
<reference evidence="8 10" key="1">
    <citation type="submission" date="2016-10" db="EMBL/GenBank/DDBJ databases">
        <authorList>
            <person name="de Groot N.N."/>
        </authorList>
    </citation>
    <scope>NUCLEOTIDE SEQUENCE [LARGE SCALE GENOMIC DNA]</scope>
    <source>
        <strain evidence="8 10">WG14</strain>
    </source>
</reference>
<dbReference type="Pfam" id="PF00015">
    <property type="entry name" value="MCPsignal"/>
    <property type="match status" value="1"/>
</dbReference>
<gene>
    <name evidence="9" type="ORF">E4650_00640</name>
    <name evidence="8" type="ORF">SAMN04488588_0893</name>
</gene>
<dbReference type="PROSITE" id="PS50111">
    <property type="entry name" value="CHEMOTAXIS_TRANSDUC_2"/>
    <property type="match status" value="1"/>
</dbReference>
<keyword evidence="10" id="KW-1185">Reference proteome</keyword>
<dbReference type="Pfam" id="PF00672">
    <property type="entry name" value="HAMP"/>
    <property type="match status" value="1"/>
</dbReference>
<feature type="transmembrane region" description="Helical" evidence="5">
    <location>
        <begin position="7"/>
        <end position="26"/>
    </location>
</feature>
<protein>
    <submittedName>
        <fullName evidence="8">Methyl-accepting chemotaxis protein</fullName>
    </submittedName>
</protein>
<dbReference type="Gene3D" id="3.30.450.20">
    <property type="entry name" value="PAS domain"/>
    <property type="match status" value="2"/>
</dbReference>
<dbReference type="AlphaFoldDB" id="A0A1G6KUI4"/>
<evidence type="ECO:0000313" key="9">
    <source>
        <dbReference type="EMBL" id="TGG88742.1"/>
    </source>
</evidence>
<dbReference type="InterPro" id="IPR004089">
    <property type="entry name" value="MCPsignal_dom"/>
</dbReference>
<comment type="similarity">
    <text evidence="2">Belongs to the methyl-accepting chemotaxis (MCP) protein family.</text>
</comment>
<dbReference type="Gene3D" id="6.10.340.10">
    <property type="match status" value="1"/>
</dbReference>
<evidence type="ECO:0000256" key="4">
    <source>
        <dbReference type="SAM" id="Coils"/>
    </source>
</evidence>
<dbReference type="PROSITE" id="PS50885">
    <property type="entry name" value="HAMP"/>
    <property type="match status" value="1"/>
</dbReference>
<evidence type="ECO:0000259" key="6">
    <source>
        <dbReference type="PROSITE" id="PS50111"/>
    </source>
</evidence>
<dbReference type="SMART" id="SM00304">
    <property type="entry name" value="HAMP"/>
    <property type="match status" value="1"/>
</dbReference>
<dbReference type="EMBL" id="SRME01000001">
    <property type="protein sequence ID" value="TGG88742.1"/>
    <property type="molecule type" value="Genomic_DNA"/>
</dbReference>
<feature type="domain" description="Methyl-accepting transducer" evidence="6">
    <location>
        <begin position="359"/>
        <end position="605"/>
    </location>
</feature>
<dbReference type="SMART" id="SM00283">
    <property type="entry name" value="MA"/>
    <property type="match status" value="1"/>
</dbReference>
<dbReference type="Proteomes" id="UP000297288">
    <property type="component" value="Unassembled WGS sequence"/>
</dbReference>
<dbReference type="PANTHER" id="PTHR32089:SF112">
    <property type="entry name" value="LYSOZYME-LIKE PROTEIN-RELATED"/>
    <property type="match status" value="1"/>
</dbReference>
<feature type="domain" description="HAMP" evidence="7">
    <location>
        <begin position="295"/>
        <end position="347"/>
    </location>
</feature>
<name>A0A1G6KUI4_9BACT</name>
<evidence type="ECO:0000313" key="8">
    <source>
        <dbReference type="EMBL" id="SDC34634.1"/>
    </source>
</evidence>
<dbReference type="RefSeq" id="WP_091403149.1">
    <property type="nucleotide sequence ID" value="NZ_FMYV01000003.1"/>
</dbReference>
<dbReference type="EMBL" id="FMYV01000003">
    <property type="protein sequence ID" value="SDC34634.1"/>
    <property type="molecule type" value="Genomic_DNA"/>
</dbReference>
<sequence length="652" mass="74112">MKKLSQKITIIFSLVLVIFFVFIFVITNSQNTSIATNLIQSLSQEVIKSRSEQISTYLEGVKTDLRKYVDASWLMQDAAILEDWGMIEYEFEETLKNNEERFYDVFITGKDKEGWSVIDGEKDYSDKPFYKSIVEQGKDFYISDLTKNERNEEGFYVVLSLNDVQEGTKKLLGSYGVFIKFDPIENILKEISIDGEGFGTIINKNGEMMYTESEETIDFDAKTLDQIYKTDYDLAYSGEKVLIHGSINNTPNWKLILIMDKNILFRGVNDLTNILMYTFFFAIILFIFISVIVSGVISAPLRTISKSIHEFKNGNLRTNFLVKSKDEIGKIAVELQDMGRNLSENMKQIKTISNEIKGNSSDFHNISKTLTSNSSTISEESENISGKISNFKISIDELKENSYDILKTSNELQSFSKDLKDYSEKVGELSDKGELNLKETASISQEAVKDIKVTSESVNELIKHALEIEKILNTINTITEQTNLLSLNASIEAARAGEAGKGFSVVAGEIRKLADQSKNATEEISNILKDVKNYSEDSKIATQKSQKAIQHSSDNLDKAQRHFKEISSEVKFLDNMISKMKDISVSQNDKSISLKNISEKIYEETDYLKKEIDNIHEISKDERNLSYKINKDSSKLLEISKKLKDITDIYKI</sequence>
<dbReference type="SUPFAM" id="SSF58104">
    <property type="entry name" value="Methyl-accepting chemotaxis protein (MCP) signaling domain"/>
    <property type="match status" value="1"/>
</dbReference>
<evidence type="ECO:0000313" key="10">
    <source>
        <dbReference type="Proteomes" id="UP000199322"/>
    </source>
</evidence>
<proteinExistence type="inferred from homology"/>
<accession>A0A1G6KUI4</accession>
<dbReference type="GO" id="GO:0016020">
    <property type="term" value="C:membrane"/>
    <property type="evidence" value="ECO:0007669"/>
    <property type="project" value="InterPro"/>
</dbReference>
<dbReference type="Proteomes" id="UP000199322">
    <property type="component" value="Unassembled WGS sequence"/>
</dbReference>
<reference evidence="9 11" key="2">
    <citation type="submission" date="2019-04" db="EMBL/GenBank/DDBJ databases">
        <title>Draft genome sequence data and analysis of a Fermenting Bacterium, Geotoga petraea strain HO-Geo1, isolated from heavy-oil petroleum reservoir in Russia.</title>
        <authorList>
            <person name="Grouzdev D.S."/>
            <person name="Semenova E.M."/>
            <person name="Sokolova D.S."/>
            <person name="Tourova T.P."/>
            <person name="Poltaraus A.B."/>
            <person name="Nazina T.N."/>
        </authorList>
    </citation>
    <scope>NUCLEOTIDE SEQUENCE [LARGE SCALE GENOMIC DNA]</scope>
    <source>
        <strain evidence="9 11">HO-Geo1</strain>
    </source>
</reference>
<feature type="transmembrane region" description="Helical" evidence="5">
    <location>
        <begin position="274"/>
        <end position="297"/>
    </location>
</feature>
<dbReference type="GO" id="GO:0007165">
    <property type="term" value="P:signal transduction"/>
    <property type="evidence" value="ECO:0007669"/>
    <property type="project" value="UniProtKB-KW"/>
</dbReference>
<evidence type="ECO:0000313" key="11">
    <source>
        <dbReference type="Proteomes" id="UP000297288"/>
    </source>
</evidence>
<dbReference type="CDD" id="cd06225">
    <property type="entry name" value="HAMP"/>
    <property type="match status" value="1"/>
</dbReference>
<keyword evidence="5" id="KW-1133">Transmembrane helix</keyword>
<keyword evidence="1 3" id="KW-0807">Transducer</keyword>
<dbReference type="InterPro" id="IPR003660">
    <property type="entry name" value="HAMP_dom"/>
</dbReference>
<keyword evidence="5" id="KW-0472">Membrane</keyword>
<keyword evidence="4" id="KW-0175">Coiled coil</keyword>
<dbReference type="PANTHER" id="PTHR32089">
    <property type="entry name" value="METHYL-ACCEPTING CHEMOTAXIS PROTEIN MCPB"/>
    <property type="match status" value="1"/>
</dbReference>
<dbReference type="STRING" id="28234.SAMN04488588_0893"/>